<dbReference type="Proteomes" id="UP001056539">
    <property type="component" value="Chromosome"/>
</dbReference>
<reference evidence="3" key="1">
    <citation type="submission" date="2021-04" db="EMBL/GenBank/DDBJ databases">
        <authorList>
            <person name="Postec A."/>
        </authorList>
    </citation>
    <scope>NUCLEOTIDE SEQUENCE</scope>
    <source>
        <strain evidence="3">F1F22</strain>
    </source>
</reference>
<feature type="domain" description="Phosphoribosyltransferase" evidence="2">
    <location>
        <begin position="184"/>
        <end position="228"/>
    </location>
</feature>
<proteinExistence type="inferred from homology"/>
<dbReference type="InterPro" id="IPR051910">
    <property type="entry name" value="ComF/GntX_DNA_util-trans"/>
</dbReference>
<sequence length="230" mass="27089">MRLDVMCLGCGKILENDDGKLLCKDELSHLVGVGEKTFRCVRCDQELIAPTEDMLCYDCWQRVKKGEVFLKDSQAIFFYRGVGRELYQLAKFEGNKRALLDIQQRAREVLQKRDFFPEVDVVTLVPSHWYTLLRRGYSPVEWFWSPWFPNVVRDVLVRRWTAKNQKKLRREERLRMVRDQFIVKRKDLVVGKRVLVLDDVYTTGSTLEEVARVLRLAGAQSVQARVIFRD</sequence>
<dbReference type="Gene3D" id="3.40.50.2020">
    <property type="match status" value="1"/>
</dbReference>
<dbReference type="InterPro" id="IPR000836">
    <property type="entry name" value="PRTase_dom"/>
</dbReference>
<dbReference type="KEGG" id="taqu:KDW03_11955"/>
<dbReference type="Pfam" id="PF00156">
    <property type="entry name" value="Pribosyltran"/>
    <property type="match status" value="1"/>
</dbReference>
<gene>
    <name evidence="3" type="ORF">KDW03_11955</name>
</gene>
<evidence type="ECO:0000256" key="1">
    <source>
        <dbReference type="ARBA" id="ARBA00008007"/>
    </source>
</evidence>
<dbReference type="RefSeq" id="WP_271435307.1">
    <property type="nucleotide sequence ID" value="NZ_CP073355.1"/>
</dbReference>
<dbReference type="AlphaFoldDB" id="A0AAX3BD59"/>
<name>A0AAX3BD59_9SPIR</name>
<dbReference type="EMBL" id="CP073355">
    <property type="protein sequence ID" value="URA10174.1"/>
    <property type="molecule type" value="Genomic_DNA"/>
</dbReference>
<organism evidence="3 4">
    <name type="scientific">Thermospira aquatica</name>
    <dbReference type="NCBI Taxonomy" id="2828656"/>
    <lineage>
        <taxon>Bacteria</taxon>
        <taxon>Pseudomonadati</taxon>
        <taxon>Spirochaetota</taxon>
        <taxon>Spirochaetia</taxon>
        <taxon>Brevinematales</taxon>
        <taxon>Thermospiraceae</taxon>
        <taxon>Thermospira</taxon>
    </lineage>
</organism>
<dbReference type="CDD" id="cd06223">
    <property type="entry name" value="PRTases_typeI"/>
    <property type="match status" value="1"/>
</dbReference>
<evidence type="ECO:0000313" key="3">
    <source>
        <dbReference type="EMBL" id="URA10174.1"/>
    </source>
</evidence>
<protein>
    <recommendedName>
        <fullName evidence="2">Phosphoribosyltransferase domain-containing protein</fullName>
    </recommendedName>
</protein>
<dbReference type="PANTHER" id="PTHR47505">
    <property type="entry name" value="DNA UTILIZATION PROTEIN YHGH"/>
    <property type="match status" value="1"/>
</dbReference>
<accession>A0AAX3BD59</accession>
<keyword evidence="4" id="KW-1185">Reference proteome</keyword>
<dbReference type="PANTHER" id="PTHR47505:SF1">
    <property type="entry name" value="DNA UTILIZATION PROTEIN YHGH"/>
    <property type="match status" value="1"/>
</dbReference>
<dbReference type="SUPFAM" id="SSF53271">
    <property type="entry name" value="PRTase-like"/>
    <property type="match status" value="1"/>
</dbReference>
<comment type="similarity">
    <text evidence="1">Belongs to the ComF/GntX family.</text>
</comment>
<dbReference type="InterPro" id="IPR029057">
    <property type="entry name" value="PRTase-like"/>
</dbReference>
<reference evidence="3" key="2">
    <citation type="submission" date="2022-06" db="EMBL/GenBank/DDBJ databases">
        <title>Thermospira aquatica gen. nov., sp. nov.</title>
        <authorList>
            <person name="Ben Ali Gam Z."/>
            <person name="Labat M."/>
        </authorList>
    </citation>
    <scope>NUCLEOTIDE SEQUENCE</scope>
    <source>
        <strain evidence="3">F1F22</strain>
    </source>
</reference>
<evidence type="ECO:0000313" key="4">
    <source>
        <dbReference type="Proteomes" id="UP001056539"/>
    </source>
</evidence>
<evidence type="ECO:0000259" key="2">
    <source>
        <dbReference type="Pfam" id="PF00156"/>
    </source>
</evidence>